<feature type="region of interest" description="Disordered" evidence="2">
    <location>
        <begin position="248"/>
        <end position="279"/>
    </location>
</feature>
<dbReference type="InterPro" id="IPR008258">
    <property type="entry name" value="Transglycosylase_SLT_dom_1"/>
</dbReference>
<dbReference type="PANTHER" id="PTHR37423">
    <property type="entry name" value="SOLUBLE LYTIC MUREIN TRANSGLYCOSYLASE-RELATED"/>
    <property type="match status" value="1"/>
</dbReference>
<dbReference type="Gene3D" id="1.10.530.10">
    <property type="match status" value="1"/>
</dbReference>
<evidence type="ECO:0000259" key="4">
    <source>
        <dbReference type="Pfam" id="PF01464"/>
    </source>
</evidence>
<gene>
    <name evidence="5" type="primary">mltC_2</name>
    <name evidence="5" type="ORF">Thiowin_03717</name>
</gene>
<reference evidence="5 6" key="1">
    <citation type="journal article" date="2023" name="Microorganisms">
        <title>Thiorhodovibrio frisius and Trv. litoralis spp. nov., Two Novel Members from a Clade of Fastidious Purple Sulfur Bacteria That Exhibit Unique Red-Shifted Light-Harvesting Capabilities.</title>
        <authorList>
            <person name="Methner A."/>
            <person name="Kuzyk S.B."/>
            <person name="Petersen J."/>
            <person name="Bauer S."/>
            <person name="Brinkmann H."/>
            <person name="Sichau K."/>
            <person name="Wanner G."/>
            <person name="Wolf J."/>
            <person name="Neumann-Schaal M."/>
            <person name="Henke P."/>
            <person name="Tank M."/>
            <person name="Sproer C."/>
            <person name="Bunk B."/>
            <person name="Overmann J."/>
        </authorList>
    </citation>
    <scope>NUCLEOTIDE SEQUENCE [LARGE SCALE GENOMIC DNA]</scope>
    <source>
        <strain evidence="5 6">DSM 6702</strain>
    </source>
</reference>
<dbReference type="GO" id="GO:0016829">
    <property type="term" value="F:lyase activity"/>
    <property type="evidence" value="ECO:0007669"/>
    <property type="project" value="UniProtKB-KW"/>
</dbReference>
<evidence type="ECO:0000313" key="5">
    <source>
        <dbReference type="EMBL" id="WPL18637.1"/>
    </source>
</evidence>
<dbReference type="CDD" id="cd00254">
    <property type="entry name" value="LT-like"/>
    <property type="match status" value="1"/>
</dbReference>
<dbReference type="EC" id="4.2.2.-" evidence="5"/>
<dbReference type="Proteomes" id="UP001432180">
    <property type="component" value="Chromosome"/>
</dbReference>
<sequence>MTNRIYPPRIGRYAPALFFVSAVLTAPVLADAAAKKVLDGTNMESAAATQTETLPKPPAASSVPSRAELVKLIDRMAAKYGLDSSLVHAIVRAESNYNPHAVSHAGAVGLMQVMPATAADYGVSSTDKLFDPTINAQTGTRHLKRLLGKYSIGKAVMAYNAGEGALERSKGFVTFAETQVYTHRVLTSYLRGKGVEPYSPEAQKLTGIQLTPAMARARATPSSSIQAVNRQVSRLRLRLEPTWVTSPLSKNALDPRLHQTGPKSKPMFVLEPPKVRPRP</sequence>
<evidence type="ECO:0000313" key="6">
    <source>
        <dbReference type="Proteomes" id="UP001432180"/>
    </source>
</evidence>
<dbReference type="RefSeq" id="WP_328984387.1">
    <property type="nucleotide sequence ID" value="NZ_CP121472.1"/>
</dbReference>
<dbReference type="SUPFAM" id="SSF53955">
    <property type="entry name" value="Lysozyme-like"/>
    <property type="match status" value="1"/>
</dbReference>
<proteinExistence type="inferred from homology"/>
<dbReference type="InterPro" id="IPR000189">
    <property type="entry name" value="Transglyc_AS"/>
</dbReference>
<evidence type="ECO:0000256" key="1">
    <source>
        <dbReference type="ARBA" id="ARBA00007734"/>
    </source>
</evidence>
<organism evidence="5 6">
    <name type="scientific">Thiorhodovibrio winogradskyi</name>
    <dbReference type="NCBI Taxonomy" id="77007"/>
    <lineage>
        <taxon>Bacteria</taxon>
        <taxon>Pseudomonadati</taxon>
        <taxon>Pseudomonadota</taxon>
        <taxon>Gammaproteobacteria</taxon>
        <taxon>Chromatiales</taxon>
        <taxon>Chromatiaceae</taxon>
        <taxon>Thiorhodovibrio</taxon>
    </lineage>
</organism>
<dbReference type="EMBL" id="CP121472">
    <property type="protein sequence ID" value="WPL18637.1"/>
    <property type="molecule type" value="Genomic_DNA"/>
</dbReference>
<comment type="similarity">
    <text evidence="1">Belongs to the transglycosylase Slt family.</text>
</comment>
<keyword evidence="6" id="KW-1185">Reference proteome</keyword>
<feature type="domain" description="Transglycosylase SLT" evidence="4">
    <location>
        <begin position="72"/>
        <end position="171"/>
    </location>
</feature>
<feature type="signal peptide" evidence="3">
    <location>
        <begin position="1"/>
        <end position="32"/>
    </location>
</feature>
<accession>A0ABZ0SDU4</accession>
<feature type="chain" id="PRO_5046488375" evidence="3">
    <location>
        <begin position="33"/>
        <end position="279"/>
    </location>
</feature>
<evidence type="ECO:0000256" key="2">
    <source>
        <dbReference type="SAM" id="MobiDB-lite"/>
    </source>
</evidence>
<keyword evidence="3" id="KW-0732">Signal</keyword>
<dbReference type="Pfam" id="PF01464">
    <property type="entry name" value="SLT"/>
    <property type="match status" value="1"/>
</dbReference>
<dbReference type="PROSITE" id="PS00922">
    <property type="entry name" value="TRANSGLYCOSYLASE"/>
    <property type="match status" value="1"/>
</dbReference>
<dbReference type="InterPro" id="IPR023346">
    <property type="entry name" value="Lysozyme-like_dom_sf"/>
</dbReference>
<protein>
    <submittedName>
        <fullName evidence="5">Membrane-bound lytic murein transglycosylase C</fullName>
        <ecNumber evidence="5">4.2.2.-</ecNumber>
    </submittedName>
</protein>
<evidence type="ECO:0000256" key="3">
    <source>
        <dbReference type="SAM" id="SignalP"/>
    </source>
</evidence>
<name>A0ABZ0SDU4_9GAMM</name>
<keyword evidence="5" id="KW-0456">Lyase</keyword>
<dbReference type="PANTHER" id="PTHR37423:SF2">
    <property type="entry name" value="MEMBRANE-BOUND LYTIC MUREIN TRANSGLYCOSYLASE C"/>
    <property type="match status" value="1"/>
</dbReference>